<evidence type="ECO:0000256" key="1">
    <source>
        <dbReference type="ARBA" id="ARBA00001933"/>
    </source>
</evidence>
<keyword evidence="5" id="KW-0663">Pyridoxal phosphate</keyword>
<sequence length="621" mass="69928">MHKNCRVFFTDFLGRLFNTIFIMDRVQGCISEVLARALKLAVGATIQLNPSNRSRGPEDYYQTRSVLNFHEPSLTLTAQVKPNAFVWITQLPLLLLSTTISCSFPANSSFVFVHLSCYFISYRVKNPTSLFSLKTMGYVSSNTKPLLSRKATNEGHAENCPYFDGWKAYDKNPFHPSQNPDGVIQMGLAEHQLCFDLVQEWLVSNPEASICTKEGVDKFRDIALFQDYHGLPAFRNAVAKFMGRVRGDKVKFDPDRIVMSGGATGAHEMITFCLADPGDAFLVPTPYYAGFDRDLCWRTEARLLPVVCHSSNNFKVTRKALEEAYAKAVEANISVKGLLLTNPSNPLGTILDRDTLREAMSFINEKNIHLICDEIYAATVFRQPDFISIAEIIEEDQEYNRNLVHIIYSLSKDMGFPGFRVGIVYSYNDAVVECGRKMSSFGLVSSQTQYLIASMLSDDQFIGKFLLESAGRLATRHNDFTDGLRQVGIKCLNGNAGLFLWMDLRGLLIDSTVEAETALWQMIINDVKLNVSPGSSFHCSEPGWFRVCIANMNEETTKVALARIREFVLRNGNKPNRKEKCGQSDLRLRLSFRRIDDVLRSPCIMSPHSPIPQSPLVRTRT</sequence>
<keyword evidence="3" id="KW-0266">Ethylene biosynthesis</keyword>
<dbReference type="PROSITE" id="PS00105">
    <property type="entry name" value="AA_TRANSFER_CLASS_1"/>
    <property type="match status" value="1"/>
</dbReference>
<protein>
    <recommendedName>
        <fullName evidence="8">1-aminocyclopropane-1-carboxylate synthase</fullName>
        <ecNumber evidence="8">4.4.1.14</ecNumber>
    </recommendedName>
</protein>
<dbReference type="Gene3D" id="3.90.1150.10">
    <property type="entry name" value="Aspartate Aminotransferase, domain 1"/>
    <property type="match status" value="1"/>
</dbReference>
<comment type="similarity">
    <text evidence="2">Belongs to the class-I pyridoxal-phosphate-dependent aminotransferase family.</text>
</comment>
<proteinExistence type="inferred from homology"/>
<gene>
    <name evidence="11" type="ORF">EUGRSUZ_L01617</name>
</gene>
<evidence type="ECO:0000313" key="12">
    <source>
        <dbReference type="Proteomes" id="UP000030711"/>
    </source>
</evidence>
<dbReference type="EMBL" id="MU848520">
    <property type="protein sequence ID" value="KAK2632392.1"/>
    <property type="molecule type" value="Genomic_DNA"/>
</dbReference>
<evidence type="ECO:0000256" key="8">
    <source>
        <dbReference type="ARBA" id="ARBA00039053"/>
    </source>
</evidence>
<comment type="cofactor">
    <cofactor evidence="1">
        <name>pyridoxal 5'-phosphate</name>
        <dbReference type="ChEBI" id="CHEBI:597326"/>
    </cofactor>
</comment>
<dbReference type="InterPro" id="IPR050478">
    <property type="entry name" value="Ethylene_sulfur-biosynth"/>
</dbReference>
<dbReference type="Proteomes" id="UP000030711">
    <property type="component" value="Unassembled WGS sequence"/>
</dbReference>
<evidence type="ECO:0000313" key="11">
    <source>
        <dbReference type="EMBL" id="KAK2632392.1"/>
    </source>
</evidence>
<reference evidence="11 12" key="1">
    <citation type="journal article" date="2014" name="Nature">
        <title>The genome of Eucalyptus grandis.</title>
        <authorList>
            <person name="Myburg A.A."/>
            <person name="Grattapaglia D."/>
            <person name="Tuskan G.A."/>
            <person name="Hellsten U."/>
            <person name="Hayes R.D."/>
            <person name="Grimwood J."/>
            <person name="Jenkins J."/>
            <person name="Lindquist E."/>
            <person name="Tice H."/>
            <person name="Bauer D."/>
            <person name="Goodstein D.M."/>
            <person name="Dubchak I."/>
            <person name="Poliakov A."/>
            <person name="Mizrachi E."/>
            <person name="Kullan A.R."/>
            <person name="Hussey S.G."/>
            <person name="Pinard D."/>
            <person name="van der Merwe K."/>
            <person name="Singh P."/>
            <person name="van Jaarsveld I."/>
            <person name="Silva-Junior O.B."/>
            <person name="Togawa R.C."/>
            <person name="Pappas M.R."/>
            <person name="Faria D.A."/>
            <person name="Sansaloni C.P."/>
            <person name="Petroli C.D."/>
            <person name="Yang X."/>
            <person name="Ranjan P."/>
            <person name="Tschaplinski T.J."/>
            <person name="Ye C.Y."/>
            <person name="Li T."/>
            <person name="Sterck L."/>
            <person name="Vanneste K."/>
            <person name="Murat F."/>
            <person name="Soler M."/>
            <person name="Clemente H.S."/>
            <person name="Saidi N."/>
            <person name="Cassan-Wang H."/>
            <person name="Dunand C."/>
            <person name="Hefer C.A."/>
            <person name="Bornberg-Bauer E."/>
            <person name="Kersting A.R."/>
            <person name="Vining K."/>
            <person name="Amarasinghe V."/>
            <person name="Ranik M."/>
            <person name="Naithani S."/>
            <person name="Elser J."/>
            <person name="Boyd A.E."/>
            <person name="Liston A."/>
            <person name="Spatafora J.W."/>
            <person name="Dharmwardhana P."/>
            <person name="Raja R."/>
            <person name="Sullivan C."/>
            <person name="Romanel E."/>
            <person name="Alves-Ferreira M."/>
            <person name="Kulheim C."/>
            <person name="Foley W."/>
            <person name="Carocha V."/>
            <person name="Paiva J."/>
            <person name="Kudrna D."/>
            <person name="Brommonschenkel S.H."/>
            <person name="Pasquali G."/>
            <person name="Byrne M."/>
            <person name="Rigault P."/>
            <person name="Tibbits J."/>
            <person name="Spokevicius A."/>
            <person name="Jones R.C."/>
            <person name="Steane D.A."/>
            <person name="Vaillancourt R.E."/>
            <person name="Potts B.M."/>
            <person name="Joubert F."/>
            <person name="Barry K."/>
            <person name="Pappas G.J."/>
            <person name="Strauss S.H."/>
            <person name="Jaiswal P."/>
            <person name="Grima-Pettenati J."/>
            <person name="Salse J."/>
            <person name="Van de Peer Y."/>
            <person name="Rokhsar D.S."/>
            <person name="Schmutz J."/>
        </authorList>
    </citation>
    <scope>NUCLEOTIDE SEQUENCE [LARGE SCALE GENOMIC DNA]</scope>
    <source>
        <strain evidence="12">cv. BRASUZ1</strain>
        <tissue evidence="11">Leaf extractions</tissue>
    </source>
</reference>
<dbReference type="SUPFAM" id="SSF53383">
    <property type="entry name" value="PLP-dependent transferases"/>
    <property type="match status" value="1"/>
</dbReference>
<keyword evidence="6" id="KW-0456">Lyase</keyword>
<dbReference type="PANTHER" id="PTHR43795:SF6">
    <property type="entry name" value="1-AMINOCYCLOPROPANE-1-CARBOXYLATE SYNTHASE 6"/>
    <property type="match status" value="1"/>
</dbReference>
<accession>A0AAD9TA61</accession>
<feature type="domain" description="Aminotransferase class I/classII large" evidence="10">
    <location>
        <begin position="184"/>
        <end position="564"/>
    </location>
</feature>
<dbReference type="InterPro" id="IPR015422">
    <property type="entry name" value="PyrdxlP-dep_Trfase_small"/>
</dbReference>
<evidence type="ECO:0000256" key="9">
    <source>
        <dbReference type="ARBA" id="ARBA00049554"/>
    </source>
</evidence>
<evidence type="ECO:0000259" key="10">
    <source>
        <dbReference type="Pfam" id="PF00155"/>
    </source>
</evidence>
<dbReference type="EC" id="4.4.1.14" evidence="8"/>
<evidence type="ECO:0000256" key="2">
    <source>
        <dbReference type="ARBA" id="ARBA00007441"/>
    </source>
</evidence>
<evidence type="ECO:0000256" key="4">
    <source>
        <dbReference type="ARBA" id="ARBA00022691"/>
    </source>
</evidence>
<comment type="catalytic activity">
    <reaction evidence="9">
        <text>S-adenosyl-L-methionine = 1-aminocyclopropane-1-carboxylate + S-methyl-5'-thioadenosine + H(+)</text>
        <dbReference type="Rhea" id="RHEA:21744"/>
        <dbReference type="ChEBI" id="CHEBI:15378"/>
        <dbReference type="ChEBI" id="CHEBI:17509"/>
        <dbReference type="ChEBI" id="CHEBI:58360"/>
        <dbReference type="ChEBI" id="CHEBI:59789"/>
        <dbReference type="EC" id="4.4.1.14"/>
    </reaction>
</comment>
<organism evidence="11 12">
    <name type="scientific">Eucalyptus grandis</name>
    <name type="common">Flooded gum</name>
    <dbReference type="NCBI Taxonomy" id="71139"/>
    <lineage>
        <taxon>Eukaryota</taxon>
        <taxon>Viridiplantae</taxon>
        <taxon>Streptophyta</taxon>
        <taxon>Embryophyta</taxon>
        <taxon>Tracheophyta</taxon>
        <taxon>Spermatophyta</taxon>
        <taxon>Magnoliopsida</taxon>
        <taxon>eudicotyledons</taxon>
        <taxon>Gunneridae</taxon>
        <taxon>Pentapetalae</taxon>
        <taxon>rosids</taxon>
        <taxon>malvids</taxon>
        <taxon>Myrtales</taxon>
        <taxon>Myrtaceae</taxon>
        <taxon>Myrtoideae</taxon>
        <taxon>Eucalypteae</taxon>
        <taxon>Eucalyptus</taxon>
    </lineage>
</organism>
<comment type="caution">
    <text evidence="11">The sequence shown here is derived from an EMBL/GenBank/DDBJ whole genome shotgun (WGS) entry which is preliminary data.</text>
</comment>
<dbReference type="PRINTS" id="PR00753">
    <property type="entry name" value="ACCSYNTHASE"/>
</dbReference>
<name>A0AAD9TA61_EUCGR</name>
<dbReference type="CDD" id="cd00609">
    <property type="entry name" value="AAT_like"/>
    <property type="match status" value="1"/>
</dbReference>
<comment type="pathway">
    <text evidence="7">Alkene biosynthesis; ethylene biosynthesis via S-adenosyl-L-methionine; ethylene from S-adenosyl-L-methionine: step 1/2.</text>
</comment>
<evidence type="ECO:0000256" key="6">
    <source>
        <dbReference type="ARBA" id="ARBA00023239"/>
    </source>
</evidence>
<evidence type="ECO:0000256" key="5">
    <source>
        <dbReference type="ARBA" id="ARBA00022898"/>
    </source>
</evidence>
<dbReference type="InterPro" id="IPR004839">
    <property type="entry name" value="Aminotransferase_I/II_large"/>
</dbReference>
<dbReference type="GO" id="GO:0016847">
    <property type="term" value="F:1-aminocyclopropane-1-carboxylate synthase activity"/>
    <property type="evidence" value="ECO:0007669"/>
    <property type="project" value="UniProtKB-EC"/>
</dbReference>
<keyword evidence="4" id="KW-0949">S-adenosyl-L-methionine</keyword>
<dbReference type="GO" id="GO:0009693">
    <property type="term" value="P:ethylene biosynthetic process"/>
    <property type="evidence" value="ECO:0007669"/>
    <property type="project" value="UniProtKB-KW"/>
</dbReference>
<dbReference type="InterPro" id="IPR015421">
    <property type="entry name" value="PyrdxlP-dep_Trfase_major"/>
</dbReference>
<dbReference type="InterPro" id="IPR015424">
    <property type="entry name" value="PyrdxlP-dep_Trfase"/>
</dbReference>
<dbReference type="AlphaFoldDB" id="A0AAD9TA61"/>
<evidence type="ECO:0000256" key="3">
    <source>
        <dbReference type="ARBA" id="ARBA00022666"/>
    </source>
</evidence>
<dbReference type="Pfam" id="PF00155">
    <property type="entry name" value="Aminotran_1_2"/>
    <property type="match status" value="1"/>
</dbReference>
<dbReference type="InterPro" id="IPR004838">
    <property type="entry name" value="NHTrfase_class1_PyrdxlP-BS"/>
</dbReference>
<dbReference type="Gene3D" id="3.40.640.10">
    <property type="entry name" value="Type I PLP-dependent aspartate aminotransferase-like (Major domain)"/>
    <property type="match status" value="1"/>
</dbReference>
<keyword evidence="12" id="KW-1185">Reference proteome</keyword>
<dbReference type="GO" id="GO:0030170">
    <property type="term" value="F:pyridoxal phosphate binding"/>
    <property type="evidence" value="ECO:0007669"/>
    <property type="project" value="InterPro"/>
</dbReference>
<dbReference type="PANTHER" id="PTHR43795">
    <property type="entry name" value="BIFUNCTIONAL ASPARTATE AMINOTRANSFERASE AND GLUTAMATE/ASPARTATE-PREPHENATE AMINOTRANSFERASE-RELATED"/>
    <property type="match status" value="1"/>
</dbReference>
<evidence type="ECO:0000256" key="7">
    <source>
        <dbReference type="ARBA" id="ARBA00037888"/>
    </source>
</evidence>